<comment type="caution">
    <text evidence="10">The sequence shown here is derived from an EMBL/GenBank/DDBJ whole genome shotgun (WGS) entry which is preliminary data.</text>
</comment>
<dbReference type="GO" id="GO:0010521">
    <property type="term" value="F:telomerase inhibitor activity"/>
    <property type="evidence" value="ECO:0007669"/>
    <property type="project" value="TreeGrafter"/>
</dbReference>
<evidence type="ECO:0000256" key="3">
    <source>
        <dbReference type="ARBA" id="ARBA00008442"/>
    </source>
</evidence>
<dbReference type="Proteomes" id="UP000663879">
    <property type="component" value="Unassembled WGS sequence"/>
</dbReference>
<dbReference type="InterPro" id="IPR032042">
    <property type="entry name" value="POT1PC"/>
</dbReference>
<dbReference type="Pfam" id="PF16686">
    <property type="entry name" value="POT1PC"/>
    <property type="match status" value="1"/>
</dbReference>
<dbReference type="SMART" id="SM00976">
    <property type="entry name" value="Telo_bind"/>
    <property type="match status" value="1"/>
</dbReference>
<comment type="subcellular location">
    <subcellularLocation>
        <location evidence="2">Chromosome</location>
        <location evidence="2">Telomere</location>
    </subcellularLocation>
    <subcellularLocation>
        <location evidence="1">Nucleus</location>
    </subcellularLocation>
</comment>
<evidence type="ECO:0000259" key="9">
    <source>
        <dbReference type="SMART" id="SM00976"/>
    </source>
</evidence>
<dbReference type="OrthoDB" id="2186770at2759"/>
<accession>A0A814IW57</accession>
<reference evidence="10" key="1">
    <citation type="submission" date="2021-02" db="EMBL/GenBank/DDBJ databases">
        <authorList>
            <person name="Nowell W R."/>
        </authorList>
    </citation>
    <scope>NUCLEOTIDE SEQUENCE</scope>
    <source>
        <strain evidence="10">Ploen Becks lab</strain>
    </source>
</reference>
<dbReference type="GO" id="GO:0000783">
    <property type="term" value="C:nuclear telomere cap complex"/>
    <property type="evidence" value="ECO:0007669"/>
    <property type="project" value="TreeGrafter"/>
</dbReference>
<dbReference type="GO" id="GO:0016233">
    <property type="term" value="P:telomere capping"/>
    <property type="evidence" value="ECO:0007669"/>
    <property type="project" value="TreeGrafter"/>
</dbReference>
<dbReference type="InterPro" id="IPR028389">
    <property type="entry name" value="POT1"/>
</dbReference>
<evidence type="ECO:0000256" key="7">
    <source>
        <dbReference type="ARBA" id="ARBA00023125"/>
    </source>
</evidence>
<evidence type="ECO:0000256" key="1">
    <source>
        <dbReference type="ARBA" id="ARBA00004123"/>
    </source>
</evidence>
<dbReference type="GO" id="GO:0032210">
    <property type="term" value="P:regulation of telomere maintenance via telomerase"/>
    <property type="evidence" value="ECO:0007669"/>
    <property type="project" value="TreeGrafter"/>
</dbReference>
<protein>
    <recommendedName>
        <fullName evidence="4">Protection of telomeres protein 1</fullName>
    </recommendedName>
</protein>
<proteinExistence type="inferred from homology"/>
<keyword evidence="6" id="KW-0779">Telomere</keyword>
<evidence type="ECO:0000313" key="10">
    <source>
        <dbReference type="EMBL" id="CAF1029090.1"/>
    </source>
</evidence>
<dbReference type="SUPFAM" id="SSF50249">
    <property type="entry name" value="Nucleic acid-binding proteins"/>
    <property type="match status" value="2"/>
</dbReference>
<dbReference type="PANTHER" id="PTHR14513:SF0">
    <property type="entry name" value="PROTECTION OF TELOMERES PROTEIN 1"/>
    <property type="match status" value="1"/>
</dbReference>
<dbReference type="Gene3D" id="2.40.50.140">
    <property type="entry name" value="Nucleic acid-binding proteins"/>
    <property type="match status" value="2"/>
</dbReference>
<evidence type="ECO:0000256" key="2">
    <source>
        <dbReference type="ARBA" id="ARBA00004574"/>
    </source>
</evidence>
<dbReference type="EMBL" id="CAJNOC010004652">
    <property type="protein sequence ID" value="CAF1029090.1"/>
    <property type="molecule type" value="Genomic_DNA"/>
</dbReference>
<evidence type="ECO:0000256" key="5">
    <source>
        <dbReference type="ARBA" id="ARBA00022454"/>
    </source>
</evidence>
<sequence>MSTETVHTLVQNFQSFSPGFKTNVYGVVVYIGSKGNGKCTNVTIVDETCEFNEKLKFCVFNKGSYLQSLCEIGDVLRFHRIKVQNFNGPQGVSCESASTWVLFKRTNPTEYSGNNVNSVVTDEDFSRVKQLLEWVKTNPRNKAMFEAGLSIAEAPVTDFNENDLEMAASIMNLHTNEIQMPSISVPDISKLKLSNFSLMTQNGYVDLVCQISAICDNKGVKFLLVTDGTKCNLAVHQENDFSLMSTLAATTSAAANSEYKTKILYSKKASDYLFQVYIFDEFVAQLDTLEPGDFILLKNARTCAPPQSSGADLLIKMPGIQNANQSKYGRGIFKLASYQSVETRQGLSTNQEVNAILERLHQKIKELGLKFITEEEFRTEFQAGFLSDSFDELIENNPKKNDPKLATLMTKKQSILSQVNQMMNEDTQMYYSSEEEVEEILERDKIQPEILTKIPILTENNNITNIIQEEPMIQEEEQHQIDKYDPHEISEDIFKLKRLVNLTYLCPFINSDNLNMDEYSKMYPFYTSLKHFIQDSKSKKFLKCKVIAKLYNYSTLTSPHIATVFVSCKKCNYINFTPFHLANLHHGGTLNNIMKDFNEILEENQNEVLQNNWINFSLNWIETVTPLQFDAMTQTQCTSEPDSQVLFNYFCPRCQFDGNETQELDYMYRFWFTLRDKESTLDPCLLESDLAENFLDGIKAIKFYSSQAKAHQVYKNLHKNFNKKFLFTLEAFNLNENGSLDDVEEINQRGKKIRILYKIVKMEEILSK</sequence>
<dbReference type="InterPro" id="IPR011564">
    <property type="entry name" value="Telomer_end-bd_POT1/Cdc13"/>
</dbReference>
<keyword evidence="7" id="KW-0238">DNA-binding</keyword>
<dbReference type="AlphaFoldDB" id="A0A814IW57"/>
<keyword evidence="8" id="KW-0539">Nucleus</keyword>
<keyword evidence="11" id="KW-1185">Reference proteome</keyword>
<dbReference type="InterPro" id="IPR012340">
    <property type="entry name" value="NA-bd_OB-fold"/>
</dbReference>
<evidence type="ECO:0000256" key="6">
    <source>
        <dbReference type="ARBA" id="ARBA00022895"/>
    </source>
</evidence>
<keyword evidence="5" id="KW-0158">Chromosome</keyword>
<name>A0A814IW57_9BILA</name>
<organism evidence="10 11">
    <name type="scientific">Brachionus calyciflorus</name>
    <dbReference type="NCBI Taxonomy" id="104777"/>
    <lineage>
        <taxon>Eukaryota</taxon>
        <taxon>Metazoa</taxon>
        <taxon>Spiralia</taxon>
        <taxon>Gnathifera</taxon>
        <taxon>Rotifera</taxon>
        <taxon>Eurotatoria</taxon>
        <taxon>Monogononta</taxon>
        <taxon>Pseudotrocha</taxon>
        <taxon>Ploima</taxon>
        <taxon>Brachionidae</taxon>
        <taxon>Brachionus</taxon>
    </lineage>
</organism>
<evidence type="ECO:0000256" key="8">
    <source>
        <dbReference type="ARBA" id="ARBA00023242"/>
    </source>
</evidence>
<dbReference type="GO" id="GO:0098505">
    <property type="term" value="F:G-rich strand telomeric DNA binding"/>
    <property type="evidence" value="ECO:0007669"/>
    <property type="project" value="TreeGrafter"/>
</dbReference>
<dbReference type="Pfam" id="PF02765">
    <property type="entry name" value="POT1"/>
    <property type="match status" value="1"/>
</dbReference>
<gene>
    <name evidence="10" type="ORF">OXX778_LOCUS17774</name>
</gene>
<dbReference type="PANTHER" id="PTHR14513">
    <property type="entry name" value="PROTECTION OF TELOMERES 1"/>
    <property type="match status" value="1"/>
</dbReference>
<evidence type="ECO:0000256" key="4">
    <source>
        <dbReference type="ARBA" id="ARBA00015253"/>
    </source>
</evidence>
<evidence type="ECO:0000313" key="11">
    <source>
        <dbReference type="Proteomes" id="UP000663879"/>
    </source>
</evidence>
<comment type="similarity">
    <text evidence="3">Belongs to the telombin family.</text>
</comment>
<feature type="domain" description="Telomeric single stranded DNA binding POT1/Cdc13" evidence="9">
    <location>
        <begin position="13"/>
        <end position="136"/>
    </location>
</feature>